<dbReference type="EMBL" id="JAWSTH010000136">
    <property type="protein sequence ID" value="MDW5598367.1"/>
    <property type="molecule type" value="Genomic_DNA"/>
</dbReference>
<comment type="caution">
    <text evidence="10">The sequence shown here is derived from an EMBL/GenBank/DDBJ whole genome shotgun (WGS) entry which is preliminary data.</text>
</comment>
<dbReference type="InterPro" id="IPR017896">
    <property type="entry name" value="4Fe4S_Fe-S-bd"/>
</dbReference>
<feature type="domain" description="4Fe-4S ferredoxin-type" evidence="9">
    <location>
        <begin position="39"/>
        <end position="68"/>
    </location>
</feature>
<dbReference type="SUPFAM" id="SSF54862">
    <property type="entry name" value="4Fe-4S ferredoxins"/>
    <property type="match status" value="1"/>
</dbReference>
<evidence type="ECO:0000256" key="8">
    <source>
        <dbReference type="RuleBase" id="RU365098"/>
    </source>
</evidence>
<evidence type="ECO:0000313" key="11">
    <source>
        <dbReference type="Proteomes" id="UP001284601"/>
    </source>
</evidence>
<sequence length="88" mass="9633">MAYVIAEPCIGQKDGSCVEVCPVDCIQPLKEDADWASVEQLYIDPTECIDCNACTESCPVNAPFPDDQLPERWSAFAQLNADFFAGRG</sequence>
<evidence type="ECO:0000256" key="7">
    <source>
        <dbReference type="ARBA" id="ARBA00023014"/>
    </source>
</evidence>
<gene>
    <name evidence="10" type="ORF">R7226_28670</name>
</gene>
<keyword evidence="11" id="KW-1185">Reference proteome</keyword>
<dbReference type="Gene3D" id="3.30.70.20">
    <property type="match status" value="1"/>
</dbReference>
<dbReference type="RefSeq" id="WP_318600893.1">
    <property type="nucleotide sequence ID" value="NZ_JAWSTH010000136.1"/>
</dbReference>
<keyword evidence="5 8" id="KW-0249">Electron transport</keyword>
<keyword evidence="4 8" id="KW-0479">Metal-binding</keyword>
<evidence type="ECO:0000256" key="5">
    <source>
        <dbReference type="ARBA" id="ARBA00022982"/>
    </source>
</evidence>
<comment type="function">
    <text evidence="8">Ferredoxins are iron-sulfur proteins that transfer electrons in a wide variety of metabolic reactions.</text>
</comment>
<proteinExistence type="predicted"/>
<dbReference type="PANTHER" id="PTHR42859">
    <property type="entry name" value="OXIDOREDUCTASE"/>
    <property type="match status" value="1"/>
</dbReference>
<feature type="domain" description="4Fe-4S ferredoxin-type" evidence="9">
    <location>
        <begin position="1"/>
        <end position="31"/>
    </location>
</feature>
<keyword evidence="3 8" id="KW-0004">4Fe-4S</keyword>
<keyword evidence="6 8" id="KW-0408">Iron</keyword>
<comment type="cofactor">
    <cofactor evidence="8">
        <name>[3Fe-4S] cluster</name>
        <dbReference type="ChEBI" id="CHEBI:21137"/>
    </cofactor>
    <text evidence="8">Binds 1 [3Fe-4S] cluster.</text>
</comment>
<evidence type="ECO:0000256" key="2">
    <source>
        <dbReference type="ARBA" id="ARBA00022448"/>
    </source>
</evidence>
<evidence type="ECO:0000256" key="4">
    <source>
        <dbReference type="ARBA" id="ARBA00022723"/>
    </source>
</evidence>
<reference evidence="11" key="1">
    <citation type="submission" date="2023-07" db="EMBL/GenBank/DDBJ databases">
        <title>Conexibacter stalactiti sp. nov., isolated from stalactites in a lava cave and emended description of the genus Conexibacter.</title>
        <authorList>
            <person name="Lee S.D."/>
        </authorList>
    </citation>
    <scope>NUCLEOTIDE SEQUENCE [LARGE SCALE GENOMIC DNA]</scope>
    <source>
        <strain evidence="11">KCTC 39840</strain>
    </source>
</reference>
<dbReference type="Proteomes" id="UP001284601">
    <property type="component" value="Unassembled WGS sequence"/>
</dbReference>
<keyword evidence="8" id="KW-0003">3Fe-4S</keyword>
<evidence type="ECO:0000313" key="10">
    <source>
        <dbReference type="EMBL" id="MDW5598367.1"/>
    </source>
</evidence>
<dbReference type="PRINTS" id="PR00354">
    <property type="entry name" value="7FE8SFRDOXIN"/>
</dbReference>
<comment type="cofactor">
    <cofactor evidence="1 8">
        <name>[4Fe-4S] cluster</name>
        <dbReference type="ChEBI" id="CHEBI:49883"/>
    </cofactor>
</comment>
<protein>
    <recommendedName>
        <fullName evidence="8">Ferredoxin</fullName>
    </recommendedName>
</protein>
<dbReference type="PROSITE" id="PS51379">
    <property type="entry name" value="4FE4S_FER_2"/>
    <property type="match status" value="2"/>
</dbReference>
<organism evidence="10 11">
    <name type="scientific">Conexibacter stalactiti</name>
    <dbReference type="NCBI Taxonomy" id="1940611"/>
    <lineage>
        <taxon>Bacteria</taxon>
        <taxon>Bacillati</taxon>
        <taxon>Actinomycetota</taxon>
        <taxon>Thermoleophilia</taxon>
        <taxon>Solirubrobacterales</taxon>
        <taxon>Conexibacteraceae</taxon>
        <taxon>Conexibacter</taxon>
    </lineage>
</organism>
<dbReference type="InterPro" id="IPR000813">
    <property type="entry name" value="7Fe_ferredoxin"/>
</dbReference>
<keyword evidence="2 8" id="KW-0813">Transport</keyword>
<accession>A0ABU4HYG3</accession>
<dbReference type="PANTHER" id="PTHR42859:SF2">
    <property type="entry name" value="FERREDOXIN"/>
    <property type="match status" value="1"/>
</dbReference>
<evidence type="ECO:0000256" key="3">
    <source>
        <dbReference type="ARBA" id="ARBA00022485"/>
    </source>
</evidence>
<dbReference type="InterPro" id="IPR050294">
    <property type="entry name" value="RnfB_subfamily"/>
</dbReference>
<name>A0ABU4HYG3_9ACTN</name>
<dbReference type="InterPro" id="IPR017900">
    <property type="entry name" value="4Fe4S_Fe_S_CS"/>
</dbReference>
<keyword evidence="7 8" id="KW-0411">Iron-sulfur</keyword>
<dbReference type="PROSITE" id="PS00198">
    <property type="entry name" value="4FE4S_FER_1"/>
    <property type="match status" value="1"/>
</dbReference>
<evidence type="ECO:0000259" key="9">
    <source>
        <dbReference type="PROSITE" id="PS51379"/>
    </source>
</evidence>
<evidence type="ECO:0000256" key="6">
    <source>
        <dbReference type="ARBA" id="ARBA00023004"/>
    </source>
</evidence>
<evidence type="ECO:0000256" key="1">
    <source>
        <dbReference type="ARBA" id="ARBA00001966"/>
    </source>
</evidence>
<dbReference type="Pfam" id="PF12838">
    <property type="entry name" value="Fer4_7"/>
    <property type="match status" value="1"/>
</dbReference>